<dbReference type="PANTHER" id="PTHR43847:SF1">
    <property type="entry name" value="BLL3993 PROTEIN"/>
    <property type="match status" value="1"/>
</dbReference>
<organism evidence="6 7">
    <name type="scientific">[Anoxybacillus] calidus</name>
    <dbReference type="NCBI Taxonomy" id="575178"/>
    <lineage>
        <taxon>Bacteria</taxon>
        <taxon>Bacillati</taxon>
        <taxon>Bacillota</taxon>
        <taxon>Bacilli</taxon>
        <taxon>Bacillales</taxon>
        <taxon>Anoxybacillaceae</taxon>
        <taxon>Paranoxybacillus</taxon>
    </lineage>
</organism>
<protein>
    <submittedName>
        <fullName evidence="6">Methyltransferase</fullName>
    </submittedName>
</protein>
<evidence type="ECO:0000313" key="7">
    <source>
        <dbReference type="Proteomes" id="UP000580891"/>
    </source>
</evidence>
<name>A0A7W0BU40_9BACL</name>
<dbReference type="RefSeq" id="WP_343046475.1">
    <property type="nucleotide sequence ID" value="NZ_JACDUU010000001.1"/>
</dbReference>
<evidence type="ECO:0000256" key="5">
    <source>
        <dbReference type="SAM" id="Phobius"/>
    </source>
</evidence>
<dbReference type="GO" id="GO:0032259">
    <property type="term" value="P:methylation"/>
    <property type="evidence" value="ECO:0007669"/>
    <property type="project" value="UniProtKB-KW"/>
</dbReference>
<evidence type="ECO:0000313" key="6">
    <source>
        <dbReference type="EMBL" id="MBA2870398.1"/>
    </source>
</evidence>
<comment type="subcellular location">
    <subcellularLocation>
        <location evidence="1">Membrane</location>
        <topology evidence="1">Multi-pass membrane protein</topology>
    </subcellularLocation>
</comment>
<comment type="caution">
    <text evidence="6">The sequence shown here is derived from an EMBL/GenBank/DDBJ whole genome shotgun (WGS) entry which is preliminary data.</text>
</comment>
<gene>
    <name evidence="6" type="ORF">HNQ85_000656</name>
</gene>
<dbReference type="InterPro" id="IPR052527">
    <property type="entry name" value="Metal_cation-efflux_comp"/>
</dbReference>
<dbReference type="GO" id="GO:0004671">
    <property type="term" value="F:protein C-terminal S-isoprenylcysteine carboxyl O-methyltransferase activity"/>
    <property type="evidence" value="ECO:0007669"/>
    <property type="project" value="InterPro"/>
</dbReference>
<evidence type="ECO:0000256" key="1">
    <source>
        <dbReference type="ARBA" id="ARBA00004141"/>
    </source>
</evidence>
<evidence type="ECO:0000256" key="3">
    <source>
        <dbReference type="ARBA" id="ARBA00022989"/>
    </source>
</evidence>
<keyword evidence="6" id="KW-0489">Methyltransferase</keyword>
<feature type="transmembrane region" description="Helical" evidence="5">
    <location>
        <begin position="69"/>
        <end position="89"/>
    </location>
</feature>
<keyword evidence="6" id="KW-0808">Transferase</keyword>
<keyword evidence="7" id="KW-1185">Reference proteome</keyword>
<reference evidence="6 7" key="1">
    <citation type="submission" date="2020-07" db="EMBL/GenBank/DDBJ databases">
        <title>Genomic Encyclopedia of Type Strains, Phase IV (KMG-IV): sequencing the most valuable type-strain genomes for metagenomic binning, comparative biology and taxonomic classification.</title>
        <authorList>
            <person name="Goeker M."/>
        </authorList>
    </citation>
    <scope>NUCLEOTIDE SEQUENCE [LARGE SCALE GENOMIC DNA]</scope>
    <source>
        <strain evidence="6 7">DSM 25220</strain>
    </source>
</reference>
<keyword evidence="3 5" id="KW-1133">Transmembrane helix</keyword>
<evidence type="ECO:0000256" key="2">
    <source>
        <dbReference type="ARBA" id="ARBA00022692"/>
    </source>
</evidence>
<evidence type="ECO:0000256" key="4">
    <source>
        <dbReference type="ARBA" id="ARBA00023136"/>
    </source>
</evidence>
<dbReference type="Proteomes" id="UP000580891">
    <property type="component" value="Unassembled WGS sequence"/>
</dbReference>
<dbReference type="Pfam" id="PF04140">
    <property type="entry name" value="ICMT"/>
    <property type="match status" value="1"/>
</dbReference>
<dbReference type="PANTHER" id="PTHR43847">
    <property type="entry name" value="BLL3993 PROTEIN"/>
    <property type="match status" value="1"/>
</dbReference>
<dbReference type="EMBL" id="JACDUU010000001">
    <property type="protein sequence ID" value="MBA2870398.1"/>
    <property type="molecule type" value="Genomic_DNA"/>
</dbReference>
<dbReference type="GO" id="GO:0016020">
    <property type="term" value="C:membrane"/>
    <property type="evidence" value="ECO:0007669"/>
    <property type="project" value="UniProtKB-SubCell"/>
</dbReference>
<dbReference type="InterPro" id="IPR007269">
    <property type="entry name" value="ICMT_MeTrfase"/>
</dbReference>
<feature type="transmembrane region" description="Helical" evidence="5">
    <location>
        <begin position="123"/>
        <end position="147"/>
    </location>
</feature>
<sequence length="186" mass="21998">MIFYAFFLFIIAERLSELLIAKKNERWLKEKGAKEFGQGHYKYIVLVHVLFLLSFWLEAMLQGAKLSPLWPIILSGFFITQLLRVWTILSLGRFWNTKILVLPKAKVVAKGPYRWLRHPNYTVVAFEFVLIPLLFQAYWTAIIFSLLNIIVLSIRISVEEQALCTMTNYNSEFHKRNRFFPLRPIK</sequence>
<dbReference type="Gene3D" id="1.20.120.1630">
    <property type="match status" value="1"/>
</dbReference>
<proteinExistence type="predicted"/>
<dbReference type="AlphaFoldDB" id="A0A7W0BU40"/>
<keyword evidence="4 5" id="KW-0472">Membrane</keyword>
<feature type="transmembrane region" description="Helical" evidence="5">
    <location>
        <begin position="40"/>
        <end position="57"/>
    </location>
</feature>
<accession>A0A7W0BU40</accession>
<keyword evidence="2 5" id="KW-0812">Transmembrane</keyword>